<organism evidence="1 2">
    <name type="scientific">Cymbomonas tetramitiformis</name>
    <dbReference type="NCBI Taxonomy" id="36881"/>
    <lineage>
        <taxon>Eukaryota</taxon>
        <taxon>Viridiplantae</taxon>
        <taxon>Chlorophyta</taxon>
        <taxon>Pyramimonadophyceae</taxon>
        <taxon>Pyramimonadales</taxon>
        <taxon>Pyramimonadaceae</taxon>
        <taxon>Cymbomonas</taxon>
    </lineage>
</organism>
<gene>
    <name evidence="1" type="ORF">CYMTET_18857</name>
</gene>
<accession>A0AAE0L5G4</accession>
<reference evidence="1 2" key="1">
    <citation type="journal article" date="2015" name="Genome Biol. Evol.">
        <title>Comparative Genomics of a Bacterivorous Green Alga Reveals Evolutionary Causalities and Consequences of Phago-Mixotrophic Mode of Nutrition.</title>
        <authorList>
            <person name="Burns J.A."/>
            <person name="Paasch A."/>
            <person name="Narechania A."/>
            <person name="Kim E."/>
        </authorList>
    </citation>
    <scope>NUCLEOTIDE SEQUENCE [LARGE SCALE GENOMIC DNA]</scope>
    <source>
        <strain evidence="1 2">PLY_AMNH</strain>
    </source>
</reference>
<proteinExistence type="predicted"/>
<protein>
    <submittedName>
        <fullName evidence="1">Uncharacterized protein</fullName>
    </submittedName>
</protein>
<dbReference type="AlphaFoldDB" id="A0AAE0L5G4"/>
<evidence type="ECO:0000313" key="1">
    <source>
        <dbReference type="EMBL" id="KAK3272866.1"/>
    </source>
</evidence>
<keyword evidence="2" id="KW-1185">Reference proteome</keyword>
<dbReference type="EMBL" id="LGRX02008752">
    <property type="protein sequence ID" value="KAK3272866.1"/>
    <property type="molecule type" value="Genomic_DNA"/>
</dbReference>
<dbReference type="Proteomes" id="UP001190700">
    <property type="component" value="Unassembled WGS sequence"/>
</dbReference>
<evidence type="ECO:0000313" key="2">
    <source>
        <dbReference type="Proteomes" id="UP001190700"/>
    </source>
</evidence>
<feature type="non-terminal residue" evidence="1">
    <location>
        <position position="1"/>
    </location>
</feature>
<name>A0AAE0L5G4_9CHLO</name>
<comment type="caution">
    <text evidence="1">The sequence shown here is derived from an EMBL/GenBank/DDBJ whole genome shotgun (WGS) entry which is preliminary data.</text>
</comment>
<sequence length="120" mass="13524">AVRRAFICPDYLKEVWKAAECDKTWDDLTEDDVLHLAAVHPHGSLSQLYLKNRSAYTIYPTLDSLGGKDIAPLSINSDKLEQGMLAGMRATAEIMEPIIRNIKESHSILDDQEVEDGKRR</sequence>